<protein>
    <submittedName>
        <fullName evidence="1">Uncharacterized protein</fullName>
    </submittedName>
</protein>
<gene>
    <name evidence="1" type="ORF">IAC32_02570</name>
</gene>
<proteinExistence type="predicted"/>
<reference evidence="1" key="2">
    <citation type="journal article" date="2021" name="PeerJ">
        <title>Extensive microbial diversity within the chicken gut microbiome revealed by metagenomics and culture.</title>
        <authorList>
            <person name="Gilroy R."/>
            <person name="Ravi A."/>
            <person name="Getino M."/>
            <person name="Pursley I."/>
            <person name="Horton D.L."/>
            <person name="Alikhan N.F."/>
            <person name="Baker D."/>
            <person name="Gharbi K."/>
            <person name="Hall N."/>
            <person name="Watson M."/>
            <person name="Adriaenssens E.M."/>
            <person name="Foster-Nyarko E."/>
            <person name="Jarju S."/>
            <person name="Secka A."/>
            <person name="Antonio M."/>
            <person name="Oren A."/>
            <person name="Chaudhuri R.R."/>
            <person name="La Ragione R."/>
            <person name="Hildebrand F."/>
            <person name="Pallen M.J."/>
        </authorList>
    </citation>
    <scope>NUCLEOTIDE SEQUENCE</scope>
    <source>
        <strain evidence="1">D3-1215</strain>
    </source>
</reference>
<accession>A0A9D9EHR3</accession>
<comment type="caution">
    <text evidence="1">The sequence shown here is derived from an EMBL/GenBank/DDBJ whole genome shotgun (WGS) entry which is preliminary data.</text>
</comment>
<dbReference type="AlphaFoldDB" id="A0A9D9EHR3"/>
<organism evidence="1 2">
    <name type="scientific">Candidatus Enterocola intestinipullorum</name>
    <dbReference type="NCBI Taxonomy" id="2840783"/>
    <lineage>
        <taxon>Bacteria</taxon>
        <taxon>Pseudomonadati</taxon>
        <taxon>Bacteroidota</taxon>
        <taxon>Bacteroidia</taxon>
        <taxon>Bacteroidales</taxon>
        <taxon>Candidatus Enterocola</taxon>
    </lineage>
</organism>
<dbReference type="Proteomes" id="UP000823637">
    <property type="component" value="Unassembled WGS sequence"/>
</dbReference>
<sequence length="184" mass="20540">MKDTAYLHAFEQKLANILLEAIGENATYDGQLLASQDIEDYWHSIAPEYMADAVPQVAQYPTVSVAWACYLGMAVAHGWDTDWDITSKLPYSFYYGRCGFDDMDERITGEILGFDVGGTDCSRLENHVRTLATAAVSAIRHEQIPPQSETAFHVFAATCSVLYKIGASMELKRLGYKLEKVNIK</sequence>
<evidence type="ECO:0000313" key="1">
    <source>
        <dbReference type="EMBL" id="MBO8446615.1"/>
    </source>
</evidence>
<reference evidence="1" key="1">
    <citation type="submission" date="2020-10" db="EMBL/GenBank/DDBJ databases">
        <authorList>
            <person name="Gilroy R."/>
        </authorList>
    </citation>
    <scope>NUCLEOTIDE SEQUENCE</scope>
    <source>
        <strain evidence="1">D3-1215</strain>
    </source>
</reference>
<dbReference type="EMBL" id="JADIMR010000036">
    <property type="protein sequence ID" value="MBO8446615.1"/>
    <property type="molecule type" value="Genomic_DNA"/>
</dbReference>
<evidence type="ECO:0000313" key="2">
    <source>
        <dbReference type="Proteomes" id="UP000823637"/>
    </source>
</evidence>
<name>A0A9D9EHR3_9BACT</name>